<sequence length="282" mass="31316">MFEELDSHIYQLSTRLADSMSLEHPRTPPQSFSASSRRGLEGYVGSRIIQSLMECSHSEDPLYVQIALQICIVAFSRAVIATWSFQNATANTHFGKIHDHLRVTEHPALSGRWRALTKTSLRLMTQNEQTRCGMRDSLAAFITEVILISGNTTNPTQLYADLICEYEDILMTLIDLTLSIHQASGESMISSSIEPFDPRFMENESAGGDSRASSLRNADETEIILGTVGVRVARIEREAAASESLNQSQLATTTLLKPKVVLTSVIDDLTRKRTRPQQICIG</sequence>
<organism evidence="1 2">
    <name type="scientific">Wolfiporia cocos (strain MD-104)</name>
    <name type="common">Brown rot fungus</name>
    <dbReference type="NCBI Taxonomy" id="742152"/>
    <lineage>
        <taxon>Eukaryota</taxon>
        <taxon>Fungi</taxon>
        <taxon>Dikarya</taxon>
        <taxon>Basidiomycota</taxon>
        <taxon>Agaricomycotina</taxon>
        <taxon>Agaricomycetes</taxon>
        <taxon>Polyporales</taxon>
        <taxon>Phaeolaceae</taxon>
        <taxon>Wolfiporia</taxon>
    </lineage>
</organism>
<dbReference type="EMBL" id="KB467887">
    <property type="protein sequence ID" value="PCH36672.1"/>
    <property type="molecule type" value="Genomic_DNA"/>
</dbReference>
<protein>
    <submittedName>
        <fullName evidence="1">Uncharacterized protein</fullName>
    </submittedName>
</protein>
<evidence type="ECO:0000313" key="1">
    <source>
        <dbReference type="EMBL" id="PCH36672.1"/>
    </source>
</evidence>
<proteinExistence type="predicted"/>
<reference evidence="1 2" key="1">
    <citation type="journal article" date="2012" name="Science">
        <title>The Paleozoic origin of enzymatic lignin decomposition reconstructed from 31 fungal genomes.</title>
        <authorList>
            <person name="Floudas D."/>
            <person name="Binder M."/>
            <person name="Riley R."/>
            <person name="Barry K."/>
            <person name="Blanchette R.A."/>
            <person name="Henrissat B."/>
            <person name="Martinez A.T."/>
            <person name="Otillar R."/>
            <person name="Spatafora J.W."/>
            <person name="Yadav J.S."/>
            <person name="Aerts A."/>
            <person name="Benoit I."/>
            <person name="Boyd A."/>
            <person name="Carlson A."/>
            <person name="Copeland A."/>
            <person name="Coutinho P.M."/>
            <person name="de Vries R.P."/>
            <person name="Ferreira P."/>
            <person name="Findley K."/>
            <person name="Foster B."/>
            <person name="Gaskell J."/>
            <person name="Glotzer D."/>
            <person name="Gorecki P."/>
            <person name="Heitman J."/>
            <person name="Hesse C."/>
            <person name="Hori C."/>
            <person name="Igarashi K."/>
            <person name="Jurgens J.A."/>
            <person name="Kallen N."/>
            <person name="Kersten P."/>
            <person name="Kohler A."/>
            <person name="Kuees U."/>
            <person name="Kumar T.K.A."/>
            <person name="Kuo A."/>
            <person name="LaButti K."/>
            <person name="Larrondo L.F."/>
            <person name="Lindquist E."/>
            <person name="Ling A."/>
            <person name="Lombard V."/>
            <person name="Lucas S."/>
            <person name="Lundell T."/>
            <person name="Martin R."/>
            <person name="McLaughlin D.J."/>
            <person name="Morgenstern I."/>
            <person name="Morin E."/>
            <person name="Murat C."/>
            <person name="Nagy L.G."/>
            <person name="Nolan M."/>
            <person name="Ohm R.A."/>
            <person name="Patyshakuliyeva A."/>
            <person name="Rokas A."/>
            <person name="Ruiz-Duenas F.J."/>
            <person name="Sabat G."/>
            <person name="Salamov A."/>
            <person name="Samejima M."/>
            <person name="Schmutz J."/>
            <person name="Slot J.C."/>
            <person name="St John F."/>
            <person name="Stenlid J."/>
            <person name="Sun H."/>
            <person name="Sun S."/>
            <person name="Syed K."/>
            <person name="Tsang A."/>
            <person name="Wiebenga A."/>
            <person name="Young D."/>
            <person name="Pisabarro A."/>
            <person name="Eastwood D.C."/>
            <person name="Martin F."/>
            <person name="Cullen D."/>
            <person name="Grigoriev I.V."/>
            <person name="Hibbett D.S."/>
        </authorList>
    </citation>
    <scope>NUCLEOTIDE SEQUENCE [LARGE SCALE GENOMIC DNA]</scope>
    <source>
        <strain evidence="1 2">MD-104</strain>
    </source>
</reference>
<accession>A0A2H3J361</accession>
<dbReference type="AlphaFoldDB" id="A0A2H3J361"/>
<keyword evidence="2" id="KW-1185">Reference proteome</keyword>
<dbReference type="Proteomes" id="UP000218811">
    <property type="component" value="Unassembled WGS sequence"/>
</dbReference>
<gene>
    <name evidence="1" type="ORF">WOLCODRAFT_20677</name>
</gene>
<evidence type="ECO:0000313" key="2">
    <source>
        <dbReference type="Proteomes" id="UP000218811"/>
    </source>
</evidence>
<name>A0A2H3J361_WOLCO</name>